<comment type="caution">
    <text evidence="1">The sequence shown here is derived from an EMBL/GenBank/DDBJ whole genome shotgun (WGS) entry which is preliminary data.</text>
</comment>
<sequence>MKNSLEVIEKNVPKKDKKEHKKWINKEIHDLIEERRKSKNVEAKYKDLNRNIKIKCNAAKEEWINPQCHEIEQKLNIDSKFMHAKIKDVSGKKIKCNSSGCIKSKDGTILMEKKEIPNRWSEYVENLFKDDICKKPKMKKNIKGPTILKEKVEDAIKKMTNGKATGPDNIPVEIIKAFDNLGIDLTTKLLNAICGSGTILEDLCKSVFMVLPKTPGATECELHSTVSLMSHYTKILLHV</sequence>
<keyword evidence="1" id="KW-0548">Nucleotidyltransferase</keyword>
<reference evidence="1 2" key="1">
    <citation type="journal article" date="2021" name="Elife">
        <title>Chloroplast acquisition without the gene transfer in kleptoplastic sea slugs, Plakobranchus ocellatus.</title>
        <authorList>
            <person name="Maeda T."/>
            <person name="Takahashi S."/>
            <person name="Yoshida T."/>
            <person name="Shimamura S."/>
            <person name="Takaki Y."/>
            <person name="Nagai Y."/>
            <person name="Toyoda A."/>
            <person name="Suzuki Y."/>
            <person name="Arimoto A."/>
            <person name="Ishii H."/>
            <person name="Satoh N."/>
            <person name="Nishiyama T."/>
            <person name="Hasebe M."/>
            <person name="Maruyama T."/>
            <person name="Minagawa J."/>
            <person name="Obokata J."/>
            <person name="Shigenobu S."/>
        </authorList>
    </citation>
    <scope>NUCLEOTIDE SEQUENCE [LARGE SCALE GENOMIC DNA]</scope>
</reference>
<proteinExistence type="predicted"/>
<gene>
    <name evidence="1" type="ORF">PoB_000433200</name>
</gene>
<name>A0AAV3Y6U7_9GAST</name>
<evidence type="ECO:0000313" key="2">
    <source>
        <dbReference type="Proteomes" id="UP000735302"/>
    </source>
</evidence>
<protein>
    <submittedName>
        <fullName evidence="1">RNA-directed DNA polymerase from mobile element jockey-like</fullName>
    </submittedName>
</protein>
<keyword evidence="1" id="KW-0808">Transferase</keyword>
<keyword evidence="2" id="KW-1185">Reference proteome</keyword>
<dbReference type="PANTHER" id="PTHR19446">
    <property type="entry name" value="REVERSE TRANSCRIPTASES"/>
    <property type="match status" value="1"/>
</dbReference>
<organism evidence="1 2">
    <name type="scientific">Plakobranchus ocellatus</name>
    <dbReference type="NCBI Taxonomy" id="259542"/>
    <lineage>
        <taxon>Eukaryota</taxon>
        <taxon>Metazoa</taxon>
        <taxon>Spiralia</taxon>
        <taxon>Lophotrochozoa</taxon>
        <taxon>Mollusca</taxon>
        <taxon>Gastropoda</taxon>
        <taxon>Heterobranchia</taxon>
        <taxon>Euthyneura</taxon>
        <taxon>Panpulmonata</taxon>
        <taxon>Sacoglossa</taxon>
        <taxon>Placobranchoidea</taxon>
        <taxon>Plakobranchidae</taxon>
        <taxon>Plakobranchus</taxon>
    </lineage>
</organism>
<accession>A0AAV3Y6U7</accession>
<dbReference type="EMBL" id="BLXT01000502">
    <property type="protein sequence ID" value="GFN77826.1"/>
    <property type="molecule type" value="Genomic_DNA"/>
</dbReference>
<evidence type="ECO:0000313" key="1">
    <source>
        <dbReference type="EMBL" id="GFN77826.1"/>
    </source>
</evidence>
<keyword evidence="1" id="KW-0695">RNA-directed DNA polymerase</keyword>
<dbReference type="Proteomes" id="UP000735302">
    <property type="component" value="Unassembled WGS sequence"/>
</dbReference>
<dbReference type="GO" id="GO:0003964">
    <property type="term" value="F:RNA-directed DNA polymerase activity"/>
    <property type="evidence" value="ECO:0007669"/>
    <property type="project" value="UniProtKB-KW"/>
</dbReference>
<dbReference type="AlphaFoldDB" id="A0AAV3Y6U7"/>